<dbReference type="HOGENOM" id="CLU_163337_0_0_11"/>
<evidence type="ECO:0000313" key="2">
    <source>
        <dbReference type="EMBL" id="EFG26490.2"/>
    </source>
</evidence>
<comment type="caution">
    <text evidence="2">The sequence shown here is derived from an EMBL/GenBank/DDBJ whole genome shotgun (WGS) entry which is preliminary data.</text>
</comment>
<dbReference type="eggNOG" id="ENOG50328N9">
    <property type="taxonomic scope" value="Bacteria"/>
</dbReference>
<organism evidence="2 3">
    <name type="scientific">Scardovia inopinata F0304</name>
    <dbReference type="NCBI Taxonomy" id="641146"/>
    <lineage>
        <taxon>Bacteria</taxon>
        <taxon>Bacillati</taxon>
        <taxon>Actinomycetota</taxon>
        <taxon>Actinomycetes</taxon>
        <taxon>Bifidobacteriales</taxon>
        <taxon>Bifidobacteriaceae</taxon>
        <taxon>Scardovia</taxon>
    </lineage>
</organism>
<evidence type="ECO:0000256" key="1">
    <source>
        <dbReference type="SAM" id="MobiDB-lite"/>
    </source>
</evidence>
<evidence type="ECO:0000313" key="3">
    <source>
        <dbReference type="Proteomes" id="UP000005777"/>
    </source>
</evidence>
<proteinExistence type="predicted"/>
<reference evidence="2 3" key="1">
    <citation type="submission" date="2012-01" db="EMBL/GenBank/DDBJ databases">
        <title>The Genome Sequence of Scardovia inopinata F0304.</title>
        <authorList>
            <consortium name="The Broad Institute Genome Sequencing Platform"/>
            <person name="Ward D."/>
            <person name="Earl A."/>
            <person name="Feldgarden M."/>
            <person name="Gevers D."/>
            <person name="Young S."/>
            <person name="Zeng Q."/>
            <person name="Koehrsen M."/>
            <person name="Alvarado L."/>
            <person name="Berlin A.M."/>
            <person name="Borenstein D."/>
            <person name="Chapman S.B."/>
            <person name="Chen Z."/>
            <person name="Engels R."/>
            <person name="Freedman E."/>
            <person name="Gellesch M."/>
            <person name="Goldberg J."/>
            <person name="Griggs A."/>
            <person name="Gujja S."/>
            <person name="Heilman E.R."/>
            <person name="Heiman D.I."/>
            <person name="Hepburn T.A."/>
            <person name="Howarth C."/>
            <person name="Jen D."/>
            <person name="Larson L."/>
            <person name="Mehta T."/>
            <person name="Park D."/>
            <person name="Pearson M."/>
            <person name="Richards J."/>
            <person name="Roberts A."/>
            <person name="Saif S."/>
            <person name="Shea T.D."/>
            <person name="Shenoy N."/>
            <person name="Sisk P."/>
            <person name="Stolte C."/>
            <person name="Sykes S.N."/>
            <person name="Walk T."/>
            <person name="White J."/>
            <person name="Yandava C."/>
            <person name="Izard J."/>
            <person name="Baranova O.V."/>
            <person name="Blanton J.M."/>
            <person name="Tanner A.C."/>
            <person name="Dewhirst F."/>
            <person name="Haas B."/>
            <person name="Nusbaum C."/>
            <person name="Birren B."/>
        </authorList>
    </citation>
    <scope>NUCLEOTIDE SEQUENCE [LARGE SCALE GENOMIC DNA]</scope>
    <source>
        <strain evidence="2 3">F0304</strain>
    </source>
</reference>
<keyword evidence="3" id="KW-1185">Reference proteome</keyword>
<dbReference type="EMBL" id="ADCX01000002">
    <property type="protein sequence ID" value="EFG26490.2"/>
    <property type="molecule type" value="Genomic_DNA"/>
</dbReference>
<dbReference type="AlphaFoldDB" id="W5II05"/>
<dbReference type="Proteomes" id="UP000005777">
    <property type="component" value="Unassembled WGS sequence"/>
</dbReference>
<feature type="region of interest" description="Disordered" evidence="1">
    <location>
        <begin position="1"/>
        <end position="24"/>
    </location>
</feature>
<accession>W5II05</accession>
<dbReference type="RefSeq" id="WP_040590363.1">
    <property type="nucleotide sequence ID" value="NZ_GG770225.1"/>
</dbReference>
<evidence type="ECO:0008006" key="4">
    <source>
        <dbReference type="Google" id="ProtNLM"/>
    </source>
</evidence>
<gene>
    <name evidence="2" type="ORF">HMPREF9020_00109</name>
</gene>
<sequence>MKSMIDSHGGGTKRSSTTSAEEASKNLVRRIRGYDHIKAKKLSTFAPVPGSETYQKLSKEIMTAATTFSQLIAKDGKGITDIDNSLQEADRNSAKAFAK</sequence>
<name>W5II05_SCAIO</name>
<protein>
    <recommendedName>
        <fullName evidence="4">Type VII secretion effector</fullName>
    </recommendedName>
</protein>